<evidence type="ECO:0000313" key="2">
    <source>
        <dbReference type="EMBL" id="MPM13433.1"/>
    </source>
</evidence>
<protein>
    <submittedName>
        <fullName evidence="2">Uncharacterized protein</fullName>
    </submittedName>
</protein>
<name>A0A644XH01_9ZZZZ</name>
<comment type="caution">
    <text evidence="2">The sequence shown here is derived from an EMBL/GenBank/DDBJ whole genome shotgun (WGS) entry which is preliminary data.</text>
</comment>
<proteinExistence type="predicted"/>
<dbReference type="EMBL" id="VSSQ01002119">
    <property type="protein sequence ID" value="MPM13433.1"/>
    <property type="molecule type" value="Genomic_DNA"/>
</dbReference>
<sequence length="88" mass="9794">MTPNKPENGMNFAKESSAVTNRKLALSTSITFIVSRMWNVLKRKTNPKPTSRPPSRPNAIETGTESSVIAWNPLPVYMPMNEVNSTMT</sequence>
<organism evidence="2">
    <name type="scientific">bioreactor metagenome</name>
    <dbReference type="NCBI Taxonomy" id="1076179"/>
    <lineage>
        <taxon>unclassified sequences</taxon>
        <taxon>metagenomes</taxon>
        <taxon>ecological metagenomes</taxon>
    </lineage>
</organism>
<gene>
    <name evidence="2" type="ORF">SDC9_59790</name>
</gene>
<dbReference type="AlphaFoldDB" id="A0A644XH01"/>
<feature type="region of interest" description="Disordered" evidence="1">
    <location>
        <begin position="43"/>
        <end position="65"/>
    </location>
</feature>
<reference evidence="2" key="1">
    <citation type="submission" date="2019-08" db="EMBL/GenBank/DDBJ databases">
        <authorList>
            <person name="Kucharzyk K."/>
            <person name="Murdoch R.W."/>
            <person name="Higgins S."/>
            <person name="Loffler F."/>
        </authorList>
    </citation>
    <scope>NUCLEOTIDE SEQUENCE</scope>
</reference>
<accession>A0A644XH01</accession>
<evidence type="ECO:0000256" key="1">
    <source>
        <dbReference type="SAM" id="MobiDB-lite"/>
    </source>
</evidence>